<organism evidence="1 2">
    <name type="scientific">Melipona quadrifasciata</name>
    <dbReference type="NCBI Taxonomy" id="166423"/>
    <lineage>
        <taxon>Eukaryota</taxon>
        <taxon>Metazoa</taxon>
        <taxon>Ecdysozoa</taxon>
        <taxon>Arthropoda</taxon>
        <taxon>Hexapoda</taxon>
        <taxon>Insecta</taxon>
        <taxon>Pterygota</taxon>
        <taxon>Neoptera</taxon>
        <taxon>Endopterygota</taxon>
        <taxon>Hymenoptera</taxon>
        <taxon>Apocrita</taxon>
        <taxon>Aculeata</taxon>
        <taxon>Apoidea</taxon>
        <taxon>Anthophila</taxon>
        <taxon>Apidae</taxon>
        <taxon>Melipona</taxon>
    </lineage>
</organism>
<sequence>PVLLLLSKYSCLKCKSSSLNVISKMNYQLKLKRRYAEYIRISLNKALLSIMFAKMASASSTAFDT</sequence>
<gene>
    <name evidence="1" type="ORF">WN51_13531</name>
</gene>
<reference evidence="1 2" key="1">
    <citation type="submission" date="2015-07" db="EMBL/GenBank/DDBJ databases">
        <title>The genome of Melipona quadrifasciata.</title>
        <authorList>
            <person name="Pan H."/>
            <person name="Kapheim K."/>
        </authorList>
    </citation>
    <scope>NUCLEOTIDE SEQUENCE [LARGE SCALE GENOMIC DNA]</scope>
    <source>
        <strain evidence="1">0111107301</strain>
        <tissue evidence="1">Whole body</tissue>
    </source>
</reference>
<feature type="non-terminal residue" evidence="1">
    <location>
        <position position="1"/>
    </location>
</feature>
<dbReference type="EMBL" id="KQ435793">
    <property type="protein sequence ID" value="KOX74181.1"/>
    <property type="molecule type" value="Genomic_DNA"/>
</dbReference>
<proteinExistence type="predicted"/>
<name>A0A0N0BG30_9HYME</name>
<dbReference type="AlphaFoldDB" id="A0A0N0BG30"/>
<evidence type="ECO:0000313" key="2">
    <source>
        <dbReference type="Proteomes" id="UP000053105"/>
    </source>
</evidence>
<dbReference type="Proteomes" id="UP000053105">
    <property type="component" value="Unassembled WGS sequence"/>
</dbReference>
<keyword evidence="2" id="KW-1185">Reference proteome</keyword>
<evidence type="ECO:0000313" key="1">
    <source>
        <dbReference type="EMBL" id="KOX74181.1"/>
    </source>
</evidence>
<accession>A0A0N0BG30</accession>
<protein>
    <submittedName>
        <fullName evidence="1">Uncharacterized protein</fullName>
    </submittedName>
</protein>